<evidence type="ECO:0008006" key="3">
    <source>
        <dbReference type="Google" id="ProtNLM"/>
    </source>
</evidence>
<evidence type="ECO:0000313" key="1">
    <source>
        <dbReference type="EnsemblPlants" id="AUR62006758-RA:cds"/>
    </source>
</evidence>
<dbReference type="EnsemblPlants" id="AUR62006758-RA">
    <property type="protein sequence ID" value="AUR62006758-RA:cds"/>
    <property type="gene ID" value="AUR62006758"/>
</dbReference>
<keyword evidence="2" id="KW-1185">Reference proteome</keyword>
<proteinExistence type="predicted"/>
<accession>A0A803L4G9</accession>
<dbReference type="AlphaFoldDB" id="A0A803L4G9"/>
<organism evidence="1 2">
    <name type="scientific">Chenopodium quinoa</name>
    <name type="common">Quinoa</name>
    <dbReference type="NCBI Taxonomy" id="63459"/>
    <lineage>
        <taxon>Eukaryota</taxon>
        <taxon>Viridiplantae</taxon>
        <taxon>Streptophyta</taxon>
        <taxon>Embryophyta</taxon>
        <taxon>Tracheophyta</taxon>
        <taxon>Spermatophyta</taxon>
        <taxon>Magnoliopsida</taxon>
        <taxon>eudicotyledons</taxon>
        <taxon>Gunneridae</taxon>
        <taxon>Pentapetalae</taxon>
        <taxon>Caryophyllales</taxon>
        <taxon>Chenopodiaceae</taxon>
        <taxon>Chenopodioideae</taxon>
        <taxon>Atripliceae</taxon>
        <taxon>Chenopodium</taxon>
    </lineage>
</organism>
<reference evidence="1" key="1">
    <citation type="journal article" date="2017" name="Nature">
        <title>The genome of Chenopodium quinoa.</title>
        <authorList>
            <person name="Jarvis D.E."/>
            <person name="Ho Y.S."/>
            <person name="Lightfoot D.J."/>
            <person name="Schmoeckel S.M."/>
            <person name="Li B."/>
            <person name="Borm T.J.A."/>
            <person name="Ohyanagi H."/>
            <person name="Mineta K."/>
            <person name="Michell C.T."/>
            <person name="Saber N."/>
            <person name="Kharbatia N.M."/>
            <person name="Rupper R.R."/>
            <person name="Sharp A.R."/>
            <person name="Dally N."/>
            <person name="Boughton B.A."/>
            <person name="Woo Y.H."/>
            <person name="Gao G."/>
            <person name="Schijlen E.G.W.M."/>
            <person name="Guo X."/>
            <person name="Momin A.A."/>
            <person name="Negrao S."/>
            <person name="Al-Babili S."/>
            <person name="Gehring C."/>
            <person name="Roessner U."/>
            <person name="Jung C."/>
            <person name="Murphy K."/>
            <person name="Arold S.T."/>
            <person name="Gojobori T."/>
            <person name="van der Linden C.G."/>
            <person name="van Loo E.N."/>
            <person name="Jellen E.N."/>
            <person name="Maughan P.J."/>
            <person name="Tester M."/>
        </authorList>
    </citation>
    <scope>NUCLEOTIDE SEQUENCE [LARGE SCALE GENOMIC DNA]</scope>
    <source>
        <strain evidence="1">cv. PI 614886</strain>
    </source>
</reference>
<evidence type="ECO:0000313" key="2">
    <source>
        <dbReference type="Proteomes" id="UP000596660"/>
    </source>
</evidence>
<reference evidence="1" key="2">
    <citation type="submission" date="2021-03" db="UniProtKB">
        <authorList>
            <consortium name="EnsemblPlants"/>
        </authorList>
    </citation>
    <scope>IDENTIFICATION</scope>
</reference>
<dbReference type="OMA" id="SLKWRKC"/>
<dbReference type="Proteomes" id="UP000596660">
    <property type="component" value="Unplaced"/>
</dbReference>
<name>A0A803L4G9_CHEQI</name>
<dbReference type="Gramene" id="AUR62006758-RA">
    <property type="protein sequence ID" value="AUR62006758-RA:cds"/>
    <property type="gene ID" value="AUR62006758"/>
</dbReference>
<protein>
    <recommendedName>
        <fullName evidence="3">Nucleolus and neural progenitor protein-like N-terminal domain-containing protein</fullName>
    </recommendedName>
</protein>
<dbReference type="PANTHER" id="PTHR34786:SF1">
    <property type="entry name" value="OS09G0504900 PROTEIN"/>
    <property type="match status" value="1"/>
</dbReference>
<dbReference type="PANTHER" id="PTHR34786">
    <property type="entry name" value="OS09G0504900 PROTEIN"/>
    <property type="match status" value="1"/>
</dbReference>
<sequence length="397" mass="44924">MAAQVEDRVKSFLCQLQAESGILDRIIYKNKNQHRRCSYFQYLLKVRRDLKLLHSAQLEELLDSCFYVITGRKAKQKANLLESLKRRKCDGVKFNFMERLHGAARLLSEVRNIMFPSVIMSLNFAAADGRAYTEGSYVSFVIYLDAISNYPLDLVSSHLDSRDSLMLLDVVSVFNEVSSLAQNKQSIKITHNGMEVFREYYPTLEEEVIVLECVWKTDKFVLVEKSGKGNILHQGGSSETVQTLGTSIKYQSINAFLQDDEFNSEKADEKVSEECLLKRKRVESPSPISNDNIDNAEQIQLHSVLEHGSENELQLTESTLVKGSSLPDSVTSLIPSSSMPDSVLNKRVAFISVKKNASSESDAFVSQVNDNKSKRHDDEENTLFRLFTEEETTGSIF</sequence>